<dbReference type="AlphaFoldDB" id="A0A8T1U5A9"/>
<comment type="caution">
    <text evidence="1">The sequence shown here is derived from an EMBL/GenBank/DDBJ whole genome shotgun (WGS) entry which is preliminary data.</text>
</comment>
<reference evidence="1" key="1">
    <citation type="submission" date="2021-01" db="EMBL/GenBank/DDBJ databases">
        <title>Phytophthora aleatoria, a newly-described species from Pinus radiata is distinct from Phytophthora cactorum isolates based on comparative genomics.</title>
        <authorList>
            <person name="Mcdougal R."/>
            <person name="Panda P."/>
            <person name="Williams N."/>
            <person name="Studholme D.J."/>
        </authorList>
    </citation>
    <scope>NUCLEOTIDE SEQUENCE</scope>
    <source>
        <strain evidence="1">NZFS 3830</strain>
    </source>
</reference>
<organism evidence="1 2">
    <name type="scientific">Phytophthora cactorum</name>
    <dbReference type="NCBI Taxonomy" id="29920"/>
    <lineage>
        <taxon>Eukaryota</taxon>
        <taxon>Sar</taxon>
        <taxon>Stramenopiles</taxon>
        <taxon>Oomycota</taxon>
        <taxon>Peronosporomycetes</taxon>
        <taxon>Peronosporales</taxon>
        <taxon>Peronosporaceae</taxon>
        <taxon>Phytophthora</taxon>
    </lineage>
</organism>
<name>A0A8T1U5A9_9STRA</name>
<dbReference type="EMBL" id="JAENGZ010000782">
    <property type="protein sequence ID" value="KAG6953978.1"/>
    <property type="molecule type" value="Genomic_DNA"/>
</dbReference>
<evidence type="ECO:0000313" key="1">
    <source>
        <dbReference type="EMBL" id="KAG6953978.1"/>
    </source>
</evidence>
<accession>A0A8T1U5A9</accession>
<dbReference type="OrthoDB" id="69584at2759"/>
<gene>
    <name evidence="1" type="ORF">JG687_00012093</name>
</gene>
<feature type="non-terminal residue" evidence="1">
    <location>
        <position position="1"/>
    </location>
</feature>
<evidence type="ECO:0000313" key="2">
    <source>
        <dbReference type="Proteomes" id="UP000688947"/>
    </source>
</evidence>
<sequence length="84" mass="9513">IVHLFLLSQWNLVCRSKSVETLHLSHLHSADDSVICVLHKTTKQAKKEEVQRSSTCLREPHATIMLRGARARRLPNVKPHAGAR</sequence>
<protein>
    <submittedName>
        <fullName evidence="1">Uncharacterized protein</fullName>
    </submittedName>
</protein>
<proteinExistence type="predicted"/>
<dbReference type="Proteomes" id="UP000688947">
    <property type="component" value="Unassembled WGS sequence"/>
</dbReference>